<name>A0A6J7NBN0_9ZZZZ</name>
<evidence type="ECO:0000313" key="1">
    <source>
        <dbReference type="EMBL" id="CAB4987444.1"/>
    </source>
</evidence>
<dbReference type="InterPro" id="IPR042100">
    <property type="entry name" value="Bug_dom1"/>
</dbReference>
<sequence length="323" mass="33904">MGSVLRLPLIILSGLAISSIAAAQDYPVRPIRIVVPFVAGGGTDLLARTLAQKFNETWGQPAIVDNRPGGTGAVGSVLVAQSAPDGYTMLLATSSTHAISPNFFRKPPYHPVTEFAAVSLTAVAPEIVVAHPSVPASSIKELVALAKTKPAALNYASPGTGTIGNMTGELFKIVTGTAITHIPYKGSGAAMRDLLGGQVQLMFSGPSGMLQHIRAGKLKALGVAARLRMPELKDVPTLAESGYPTIEASNWYAVLTSAGTPVAVIQKINAEIVRAMQLPEIKEMLMRQGYEAKSSTPAELAALIKEDLAKWNKVVKSSGMQVD</sequence>
<reference evidence="1" key="1">
    <citation type="submission" date="2020-05" db="EMBL/GenBank/DDBJ databases">
        <authorList>
            <person name="Chiriac C."/>
            <person name="Salcher M."/>
            <person name="Ghai R."/>
            <person name="Kavagutti S V."/>
        </authorList>
    </citation>
    <scope>NUCLEOTIDE SEQUENCE</scope>
</reference>
<dbReference type="SUPFAM" id="SSF53850">
    <property type="entry name" value="Periplasmic binding protein-like II"/>
    <property type="match status" value="1"/>
</dbReference>
<organism evidence="1">
    <name type="scientific">freshwater metagenome</name>
    <dbReference type="NCBI Taxonomy" id="449393"/>
    <lineage>
        <taxon>unclassified sequences</taxon>
        <taxon>metagenomes</taxon>
        <taxon>ecological metagenomes</taxon>
    </lineage>
</organism>
<dbReference type="AlphaFoldDB" id="A0A6J7NBN0"/>
<gene>
    <name evidence="1" type="ORF">UFOPK3954_00944</name>
</gene>
<dbReference type="Gene3D" id="3.40.190.150">
    <property type="entry name" value="Bordetella uptake gene, domain 1"/>
    <property type="match status" value="1"/>
</dbReference>
<protein>
    <submittedName>
        <fullName evidence="1">Unannotated protein</fullName>
    </submittedName>
</protein>
<dbReference type="PANTHER" id="PTHR42928:SF5">
    <property type="entry name" value="BLR1237 PROTEIN"/>
    <property type="match status" value="1"/>
</dbReference>
<dbReference type="Gene3D" id="3.40.190.10">
    <property type="entry name" value="Periplasmic binding protein-like II"/>
    <property type="match status" value="1"/>
</dbReference>
<dbReference type="PIRSF" id="PIRSF017082">
    <property type="entry name" value="YflP"/>
    <property type="match status" value="1"/>
</dbReference>
<dbReference type="CDD" id="cd13578">
    <property type="entry name" value="PBP2_Bug27"/>
    <property type="match status" value="1"/>
</dbReference>
<dbReference type="PANTHER" id="PTHR42928">
    <property type="entry name" value="TRICARBOXYLATE-BINDING PROTEIN"/>
    <property type="match status" value="1"/>
</dbReference>
<proteinExistence type="predicted"/>
<dbReference type="EMBL" id="CAFBON010000083">
    <property type="protein sequence ID" value="CAB4987444.1"/>
    <property type="molecule type" value="Genomic_DNA"/>
</dbReference>
<dbReference type="Pfam" id="PF03401">
    <property type="entry name" value="TctC"/>
    <property type="match status" value="1"/>
</dbReference>
<accession>A0A6J7NBN0</accession>
<dbReference type="InterPro" id="IPR005064">
    <property type="entry name" value="BUG"/>
</dbReference>